<protein>
    <submittedName>
        <fullName evidence="1">Uncharacterized protein</fullName>
    </submittedName>
</protein>
<proteinExistence type="predicted"/>
<sequence length="51" mass="5945">MKSPFKSFLLLPIKPSIQGRSYSVMWGKSLDEFNYFSVTSIFVLENRITIQ</sequence>
<comment type="caution">
    <text evidence="1">The sequence shown here is derived from an EMBL/GenBank/DDBJ whole genome shotgun (WGS) entry which is preliminary data.</text>
</comment>
<feature type="non-terminal residue" evidence="1">
    <location>
        <position position="51"/>
    </location>
</feature>
<name>A0A6N2AJZ3_SOLCI</name>
<accession>A0A6N2AJZ3</accession>
<dbReference type="AlphaFoldDB" id="A0A6N2AJZ3"/>
<dbReference type="EMBL" id="RXGB01017994">
    <property type="protein sequence ID" value="TMW82666.1"/>
    <property type="molecule type" value="Genomic_DNA"/>
</dbReference>
<organism evidence="1">
    <name type="scientific">Solanum chilense</name>
    <name type="common">Tomato</name>
    <name type="synonym">Lycopersicon chilense</name>
    <dbReference type="NCBI Taxonomy" id="4083"/>
    <lineage>
        <taxon>Eukaryota</taxon>
        <taxon>Viridiplantae</taxon>
        <taxon>Streptophyta</taxon>
        <taxon>Embryophyta</taxon>
        <taxon>Tracheophyta</taxon>
        <taxon>Spermatophyta</taxon>
        <taxon>Magnoliopsida</taxon>
        <taxon>eudicotyledons</taxon>
        <taxon>Gunneridae</taxon>
        <taxon>Pentapetalae</taxon>
        <taxon>asterids</taxon>
        <taxon>lamiids</taxon>
        <taxon>Solanales</taxon>
        <taxon>Solanaceae</taxon>
        <taxon>Solanoideae</taxon>
        <taxon>Solaneae</taxon>
        <taxon>Solanum</taxon>
        <taxon>Solanum subgen. Lycopersicon</taxon>
    </lineage>
</organism>
<reference evidence="1" key="1">
    <citation type="submission" date="2019-05" db="EMBL/GenBank/DDBJ databases">
        <title>The de novo reference genome and transcriptome assemblies of the wild tomato species Solanum chilense.</title>
        <authorList>
            <person name="Stam R."/>
            <person name="Nosenko T."/>
            <person name="Hoerger A.C."/>
            <person name="Stephan W."/>
            <person name="Seidel M.A."/>
            <person name="Kuhn J.M.M."/>
            <person name="Haberer G."/>
            <person name="Tellier A."/>
        </authorList>
    </citation>
    <scope>NUCLEOTIDE SEQUENCE</scope>
    <source>
        <tissue evidence="1">Mature leaves</tissue>
    </source>
</reference>
<gene>
    <name evidence="1" type="ORF">EJD97_005443</name>
</gene>
<evidence type="ECO:0000313" key="1">
    <source>
        <dbReference type="EMBL" id="TMW82666.1"/>
    </source>
</evidence>